<comment type="caution">
    <text evidence="1">The sequence shown here is derived from an EMBL/GenBank/DDBJ whole genome shotgun (WGS) entry which is preliminary data.</text>
</comment>
<sequence length="123" mass="14545">MPFNQHIDQINALIEARPINDEFTLNDLFQAEWPVGIVENQHQAFGIWFRRKVAEGRILRVDDIDIPTGKIHNIHYRRVEEGSGQAWVRMSLPRDTWNWIDHKRGSQDRTSFLQNLIKEARSQ</sequence>
<proteinExistence type="predicted"/>
<dbReference type="RefSeq" id="WP_179907693.1">
    <property type="nucleotide sequence ID" value="NZ_JACBXS010000106.1"/>
</dbReference>
<gene>
    <name evidence="1" type="ORF">HUK65_18260</name>
</gene>
<evidence type="ECO:0000313" key="2">
    <source>
        <dbReference type="Proteomes" id="UP000529417"/>
    </source>
</evidence>
<evidence type="ECO:0000313" key="1">
    <source>
        <dbReference type="EMBL" id="NYS26901.1"/>
    </source>
</evidence>
<accession>A0A7Z0L1L4</accession>
<reference evidence="1 2" key="1">
    <citation type="journal article" date="2000" name="Arch. Microbiol.">
        <title>Rhodobaca bogoriensis gen. nov. and sp. nov., an alkaliphilic purple nonsulfur bacterium from African Rift Valley soda lakes.</title>
        <authorList>
            <person name="Milford A.D."/>
            <person name="Achenbach L.A."/>
            <person name="Jung D.O."/>
            <person name="Madigan M.T."/>
        </authorList>
    </citation>
    <scope>NUCLEOTIDE SEQUENCE [LARGE SCALE GENOMIC DNA]</scope>
    <source>
        <strain evidence="1 2">2376</strain>
    </source>
</reference>
<name>A0A7Z0L1L4_9RHOB</name>
<protein>
    <submittedName>
        <fullName evidence="1">Uncharacterized protein</fullName>
    </submittedName>
</protein>
<organism evidence="1 2">
    <name type="scientific">Rhabdonatronobacter sediminivivens</name>
    <dbReference type="NCBI Taxonomy" id="2743469"/>
    <lineage>
        <taxon>Bacteria</taxon>
        <taxon>Pseudomonadati</taxon>
        <taxon>Pseudomonadota</taxon>
        <taxon>Alphaproteobacteria</taxon>
        <taxon>Rhodobacterales</taxon>
        <taxon>Paracoccaceae</taxon>
        <taxon>Rhabdonatronobacter</taxon>
    </lineage>
</organism>
<keyword evidence="2" id="KW-1185">Reference proteome</keyword>
<dbReference type="AlphaFoldDB" id="A0A7Z0L1L4"/>
<dbReference type="EMBL" id="JACBXS010000106">
    <property type="protein sequence ID" value="NYS26901.1"/>
    <property type="molecule type" value="Genomic_DNA"/>
</dbReference>
<dbReference type="Proteomes" id="UP000529417">
    <property type="component" value="Unassembled WGS sequence"/>
</dbReference>